<protein>
    <submittedName>
        <fullName evidence="4">LCP family protein</fullName>
    </submittedName>
</protein>
<feature type="transmembrane region" description="Helical" evidence="2">
    <location>
        <begin position="21"/>
        <end position="40"/>
    </location>
</feature>
<feature type="domain" description="Cell envelope-related transcriptional attenuator" evidence="3">
    <location>
        <begin position="249"/>
        <end position="395"/>
    </location>
</feature>
<reference evidence="4" key="1">
    <citation type="submission" date="2020-10" db="EMBL/GenBank/DDBJ databases">
        <authorList>
            <person name="Gilroy R."/>
        </authorList>
    </citation>
    <scope>NUCLEOTIDE SEQUENCE</scope>
    <source>
        <strain evidence="4">CHK187-14744</strain>
    </source>
</reference>
<organism evidence="4 5">
    <name type="scientific">Candidatus Onthocola gallistercoris</name>
    <dbReference type="NCBI Taxonomy" id="2840876"/>
    <lineage>
        <taxon>Bacteria</taxon>
        <taxon>Bacillati</taxon>
        <taxon>Bacillota</taxon>
        <taxon>Bacilli</taxon>
        <taxon>Candidatus Onthocola</taxon>
    </lineage>
</organism>
<comment type="caution">
    <text evidence="4">The sequence shown here is derived from an EMBL/GenBank/DDBJ whole genome shotgun (WGS) entry which is preliminary data.</text>
</comment>
<comment type="similarity">
    <text evidence="1">Belongs to the LytR/CpsA/Psr (LCP) family.</text>
</comment>
<feature type="transmembrane region" description="Helical" evidence="2">
    <location>
        <begin position="77"/>
        <end position="94"/>
    </location>
</feature>
<feature type="transmembrane region" description="Helical" evidence="2">
    <location>
        <begin position="46"/>
        <end position="65"/>
    </location>
</feature>
<dbReference type="AlphaFoldDB" id="A0A9D1HIB9"/>
<keyword evidence="2" id="KW-1133">Transmembrane helix</keyword>
<sequence length="498" mass="54978">MKTGNNTGRKRRKKKHTVGKIMAIIQMILSAVFLGVLFIINILPMQYMIILFGILLFLCVFAFFSQMTRSAHIIGKIDCVIMCLLLILGNVYLIRANMTLFAITSNTYTIDRIAVAVLADDPAQSLEDAADYEFGAQQISGSDRVEQAITEIVDQVGQDISYYNYDDVFQLTQDLYDGDVQAIIYNTAYNASLEEQFEGFSQNVRELDSVEIRTEVQTVGGDNKDVTKNAFTVFISGIDTEGSIATVSRSDVNMLVTVNPETKQILMTSVPRDYYVELPGVSDGQRDKLTHAGLYGVECSMDTLESLFGVEINYYARVNFTTLRDIVDALGGVDLDSRYEFTTISGEYFTQGMNYNVDGSSALAFARERYNLPGGDNDRVLNQQIVLKAIINKCTSPAILTGYMGIMDSLSNSFETNLSQNQISSLVRMQLADGATWNIVSSAVVGTGDENYCYSSGDQLLYVMNPDYDSVNTAAGFINQVINGETVTQEEVSAAEGM</sequence>
<dbReference type="Pfam" id="PF03816">
    <property type="entry name" value="LytR_cpsA_psr"/>
    <property type="match status" value="1"/>
</dbReference>
<evidence type="ECO:0000256" key="1">
    <source>
        <dbReference type="ARBA" id="ARBA00006068"/>
    </source>
</evidence>
<dbReference type="Gene3D" id="3.40.630.190">
    <property type="entry name" value="LCP protein"/>
    <property type="match status" value="1"/>
</dbReference>
<dbReference type="Proteomes" id="UP000824164">
    <property type="component" value="Unassembled WGS sequence"/>
</dbReference>
<evidence type="ECO:0000259" key="3">
    <source>
        <dbReference type="Pfam" id="PF03816"/>
    </source>
</evidence>
<dbReference type="InterPro" id="IPR050922">
    <property type="entry name" value="LytR/CpsA/Psr_CW_biosynth"/>
</dbReference>
<dbReference type="SUPFAM" id="SSF53850">
    <property type="entry name" value="Periplasmic binding protein-like II"/>
    <property type="match status" value="1"/>
</dbReference>
<dbReference type="PANTHER" id="PTHR33392:SF6">
    <property type="entry name" value="POLYISOPRENYL-TEICHOIC ACID--PEPTIDOGLYCAN TEICHOIC ACID TRANSFERASE TAGU"/>
    <property type="match status" value="1"/>
</dbReference>
<name>A0A9D1HIB9_9FIRM</name>
<gene>
    <name evidence="4" type="ORF">IAB63_10745</name>
</gene>
<proteinExistence type="inferred from homology"/>
<dbReference type="PANTHER" id="PTHR33392">
    <property type="entry name" value="POLYISOPRENYL-TEICHOIC ACID--PEPTIDOGLYCAN TEICHOIC ACID TRANSFERASE TAGU"/>
    <property type="match status" value="1"/>
</dbReference>
<evidence type="ECO:0000313" key="4">
    <source>
        <dbReference type="EMBL" id="HIU03716.1"/>
    </source>
</evidence>
<reference evidence="4" key="2">
    <citation type="journal article" date="2021" name="PeerJ">
        <title>Extensive microbial diversity within the chicken gut microbiome revealed by metagenomics and culture.</title>
        <authorList>
            <person name="Gilroy R."/>
            <person name="Ravi A."/>
            <person name="Getino M."/>
            <person name="Pursley I."/>
            <person name="Horton D.L."/>
            <person name="Alikhan N.F."/>
            <person name="Baker D."/>
            <person name="Gharbi K."/>
            <person name="Hall N."/>
            <person name="Watson M."/>
            <person name="Adriaenssens E.M."/>
            <person name="Foster-Nyarko E."/>
            <person name="Jarju S."/>
            <person name="Secka A."/>
            <person name="Antonio M."/>
            <person name="Oren A."/>
            <person name="Chaudhuri R.R."/>
            <person name="La Ragione R."/>
            <person name="Hildebrand F."/>
            <person name="Pallen M.J."/>
        </authorList>
    </citation>
    <scope>NUCLEOTIDE SEQUENCE</scope>
    <source>
        <strain evidence="4">CHK187-14744</strain>
    </source>
</reference>
<dbReference type="EMBL" id="DVLT01000069">
    <property type="protein sequence ID" value="HIU03716.1"/>
    <property type="molecule type" value="Genomic_DNA"/>
</dbReference>
<accession>A0A9D1HIB9</accession>
<keyword evidence="2" id="KW-0472">Membrane</keyword>
<evidence type="ECO:0000256" key="2">
    <source>
        <dbReference type="SAM" id="Phobius"/>
    </source>
</evidence>
<dbReference type="NCBIfam" id="TIGR00350">
    <property type="entry name" value="lytR_cpsA_psr"/>
    <property type="match status" value="1"/>
</dbReference>
<dbReference type="InterPro" id="IPR004474">
    <property type="entry name" value="LytR_CpsA_psr"/>
</dbReference>
<dbReference type="Gene3D" id="3.40.190.10">
    <property type="entry name" value="Periplasmic binding protein-like II"/>
    <property type="match status" value="1"/>
</dbReference>
<evidence type="ECO:0000313" key="5">
    <source>
        <dbReference type="Proteomes" id="UP000824164"/>
    </source>
</evidence>
<keyword evidence="2" id="KW-0812">Transmembrane</keyword>